<dbReference type="Gene3D" id="3.30.470.20">
    <property type="entry name" value="ATP-grasp fold, B domain"/>
    <property type="match status" value="1"/>
</dbReference>
<evidence type="ECO:0000313" key="3">
    <source>
        <dbReference type="EMBL" id="QDV59289.1"/>
    </source>
</evidence>
<reference evidence="3 4" key="1">
    <citation type="submission" date="2019-02" db="EMBL/GenBank/DDBJ databases">
        <title>Deep-cultivation of Planctomycetes and their phenomic and genomic characterization uncovers novel biology.</title>
        <authorList>
            <person name="Wiegand S."/>
            <person name="Jogler M."/>
            <person name="Boedeker C."/>
            <person name="Pinto D."/>
            <person name="Vollmers J."/>
            <person name="Rivas-Marin E."/>
            <person name="Kohn T."/>
            <person name="Peeters S.H."/>
            <person name="Heuer A."/>
            <person name="Rast P."/>
            <person name="Oberbeckmann S."/>
            <person name="Bunk B."/>
            <person name="Jeske O."/>
            <person name="Meyerdierks A."/>
            <person name="Storesund J.E."/>
            <person name="Kallscheuer N."/>
            <person name="Luecker S."/>
            <person name="Lage O.M."/>
            <person name="Pohl T."/>
            <person name="Merkel B.J."/>
            <person name="Hornburger P."/>
            <person name="Mueller R.-W."/>
            <person name="Bruemmer F."/>
            <person name="Labrenz M."/>
            <person name="Spormann A.M."/>
            <person name="Op den Camp H."/>
            <person name="Overmann J."/>
            <person name="Amann R."/>
            <person name="Jetten M.S.M."/>
            <person name="Mascher T."/>
            <person name="Medema M.H."/>
            <person name="Devos D.P."/>
            <person name="Kaster A.-K."/>
            <person name="Ovreas L."/>
            <person name="Rohde M."/>
            <person name="Galperin M.Y."/>
            <person name="Jogler C."/>
        </authorList>
    </citation>
    <scope>NUCLEOTIDE SEQUENCE [LARGE SCALE GENOMIC DNA]</scope>
    <source>
        <strain evidence="3 4">Mal33</strain>
    </source>
</reference>
<keyword evidence="4" id="KW-1185">Reference proteome</keyword>
<dbReference type="GO" id="GO:0046872">
    <property type="term" value="F:metal ion binding"/>
    <property type="evidence" value="ECO:0007669"/>
    <property type="project" value="InterPro"/>
</dbReference>
<sequence>MGATARAAAQSARRSGLRVAAIDLFGDRDLREACDRWSPLRSDRSLAEQLAGASVDAVVPLGGLESRLLELDALRKTHRLFGATAQQIRQLNDPAWLDRAAEVADLARPPRCTHKPSPTSGWLFKRAFSTGGLGVFPASQMPAVFDSDDWFERQILGRSFGVNFLASRDGVDLIGVAASLRSRQRPKPFQYEGSIGLPMLPDSLQQRVQRLAEYIVQETQLRGLFGIDVIVDPAKRIWLLELNPRWTASMELFDRGSTSLLQRHIAACKEEEVAAIEKSKTLIGKRVLYTDHAIRFAYQPLRDALPDAIEIADIPADSSEILAGAPICTLIASGPSPREIANRLAVARQISQLILEPLGSN</sequence>
<keyword evidence="1" id="KW-0067">ATP-binding</keyword>
<dbReference type="EMBL" id="CP036318">
    <property type="protein sequence ID" value="QDV59289.1"/>
    <property type="molecule type" value="Genomic_DNA"/>
</dbReference>
<evidence type="ECO:0000259" key="2">
    <source>
        <dbReference type="PROSITE" id="PS50975"/>
    </source>
</evidence>
<evidence type="ECO:0000256" key="1">
    <source>
        <dbReference type="PROSITE-ProRule" id="PRU00409"/>
    </source>
</evidence>
<dbReference type="InterPro" id="IPR003806">
    <property type="entry name" value="ATP-grasp_PylC-type"/>
</dbReference>
<dbReference type="InterPro" id="IPR011761">
    <property type="entry name" value="ATP-grasp"/>
</dbReference>
<dbReference type="PROSITE" id="PS50975">
    <property type="entry name" value="ATP_GRASP"/>
    <property type="match status" value="1"/>
</dbReference>
<dbReference type="SUPFAM" id="SSF56059">
    <property type="entry name" value="Glutathione synthetase ATP-binding domain-like"/>
    <property type="match status" value="1"/>
</dbReference>
<organism evidence="3 4">
    <name type="scientific">Rosistilla oblonga</name>
    <dbReference type="NCBI Taxonomy" id="2527990"/>
    <lineage>
        <taxon>Bacteria</taxon>
        <taxon>Pseudomonadati</taxon>
        <taxon>Planctomycetota</taxon>
        <taxon>Planctomycetia</taxon>
        <taxon>Pirellulales</taxon>
        <taxon>Pirellulaceae</taxon>
        <taxon>Rosistilla</taxon>
    </lineage>
</organism>
<name>A0A518J1S6_9BACT</name>
<dbReference type="GO" id="GO:0005524">
    <property type="term" value="F:ATP binding"/>
    <property type="evidence" value="ECO:0007669"/>
    <property type="project" value="UniProtKB-UniRule"/>
</dbReference>
<proteinExistence type="predicted"/>
<accession>A0A518J1S6</accession>
<evidence type="ECO:0000313" key="4">
    <source>
        <dbReference type="Proteomes" id="UP000316770"/>
    </source>
</evidence>
<keyword evidence="1" id="KW-0547">Nucleotide-binding</keyword>
<dbReference type="Proteomes" id="UP000316770">
    <property type="component" value="Chromosome"/>
</dbReference>
<feature type="domain" description="ATP-grasp" evidence="2">
    <location>
        <begin position="200"/>
        <end position="269"/>
    </location>
</feature>
<gene>
    <name evidence="3" type="ORF">Mal33_53170</name>
</gene>
<dbReference type="AlphaFoldDB" id="A0A518J1S6"/>
<protein>
    <submittedName>
        <fullName evidence="3">ATP-grasp domain protein</fullName>
    </submittedName>
</protein>
<dbReference type="Pfam" id="PF02655">
    <property type="entry name" value="ATP-grasp_3"/>
    <property type="match status" value="1"/>
</dbReference>